<keyword evidence="8" id="KW-1015">Disulfide bond</keyword>
<dbReference type="AlphaFoldDB" id="A0A914V707"/>
<evidence type="ECO:0000256" key="7">
    <source>
        <dbReference type="ARBA" id="ARBA00023145"/>
    </source>
</evidence>
<accession>A0A914V707</accession>
<dbReference type="SMART" id="SM00235">
    <property type="entry name" value="ZnMc"/>
    <property type="match status" value="1"/>
</dbReference>
<reference evidence="14" key="1">
    <citation type="submission" date="2022-11" db="UniProtKB">
        <authorList>
            <consortium name="WormBaseParasite"/>
        </authorList>
    </citation>
    <scope>IDENTIFICATION</scope>
</reference>
<evidence type="ECO:0000313" key="13">
    <source>
        <dbReference type="Proteomes" id="UP000887566"/>
    </source>
</evidence>
<evidence type="ECO:0000256" key="3">
    <source>
        <dbReference type="ARBA" id="ARBA00022729"/>
    </source>
</evidence>
<evidence type="ECO:0000256" key="9">
    <source>
        <dbReference type="ARBA" id="ARBA00023180"/>
    </source>
</evidence>
<feature type="binding site" evidence="10">
    <location>
        <position position="208"/>
    </location>
    <ligand>
        <name>Zn(2+)</name>
        <dbReference type="ChEBI" id="CHEBI:29105"/>
        <note>catalytic</note>
    </ligand>
</feature>
<dbReference type="InterPro" id="IPR006026">
    <property type="entry name" value="Peptidase_Metallo"/>
</dbReference>
<dbReference type="Pfam" id="PF01400">
    <property type="entry name" value="Astacin"/>
    <property type="match status" value="1"/>
</dbReference>
<keyword evidence="2 10" id="KW-0479">Metal-binding</keyword>
<proteinExistence type="predicted"/>
<keyword evidence="4 10" id="KW-0378">Hydrolase</keyword>
<evidence type="ECO:0000256" key="10">
    <source>
        <dbReference type="PROSITE-ProRule" id="PRU01211"/>
    </source>
</evidence>
<dbReference type="EC" id="3.4.24.-" evidence="11"/>
<evidence type="ECO:0000256" key="4">
    <source>
        <dbReference type="ARBA" id="ARBA00022801"/>
    </source>
</evidence>
<protein>
    <recommendedName>
        <fullName evidence="11">Metalloendopeptidase</fullName>
        <ecNumber evidence="11">3.4.24.-</ecNumber>
    </recommendedName>
</protein>
<keyword evidence="9" id="KW-0325">Glycoprotein</keyword>
<dbReference type="GO" id="GO:0004222">
    <property type="term" value="F:metalloendopeptidase activity"/>
    <property type="evidence" value="ECO:0007669"/>
    <property type="project" value="UniProtKB-UniRule"/>
</dbReference>
<comment type="caution">
    <text evidence="10">Lacks conserved residue(s) required for the propagation of feature annotation.</text>
</comment>
<evidence type="ECO:0000256" key="8">
    <source>
        <dbReference type="ARBA" id="ARBA00023157"/>
    </source>
</evidence>
<dbReference type="FunFam" id="3.40.390.10:FF:000015">
    <property type="entry name" value="Meprin A subunit"/>
    <property type="match status" value="1"/>
</dbReference>
<dbReference type="InterPro" id="IPR034035">
    <property type="entry name" value="Astacin-like_dom"/>
</dbReference>
<evidence type="ECO:0000256" key="5">
    <source>
        <dbReference type="ARBA" id="ARBA00022833"/>
    </source>
</evidence>
<evidence type="ECO:0000259" key="12">
    <source>
        <dbReference type="PROSITE" id="PS51864"/>
    </source>
</evidence>
<evidence type="ECO:0000256" key="1">
    <source>
        <dbReference type="ARBA" id="ARBA00022670"/>
    </source>
</evidence>
<evidence type="ECO:0000256" key="2">
    <source>
        <dbReference type="ARBA" id="ARBA00022723"/>
    </source>
</evidence>
<feature type="active site" evidence="10">
    <location>
        <position position="199"/>
    </location>
</feature>
<evidence type="ECO:0000256" key="11">
    <source>
        <dbReference type="RuleBase" id="RU361183"/>
    </source>
</evidence>
<keyword evidence="5 10" id="KW-0862">Zinc</keyword>
<evidence type="ECO:0000313" key="14">
    <source>
        <dbReference type="WBParaSite" id="PSAMB.scaffold1607size30494.g14013.t1"/>
    </source>
</evidence>
<evidence type="ECO:0000256" key="6">
    <source>
        <dbReference type="ARBA" id="ARBA00023049"/>
    </source>
</evidence>
<dbReference type="CDD" id="cd04280">
    <property type="entry name" value="ZnMc_astacin_like"/>
    <property type="match status" value="1"/>
</dbReference>
<dbReference type="SUPFAM" id="SSF55486">
    <property type="entry name" value="Metalloproteases ('zincins'), catalytic domain"/>
    <property type="match status" value="1"/>
</dbReference>
<dbReference type="WBParaSite" id="PSAMB.scaffold1607size30494.g14013.t1">
    <property type="protein sequence ID" value="PSAMB.scaffold1607size30494.g14013.t1"/>
    <property type="gene ID" value="PSAMB.scaffold1607size30494.g14013"/>
</dbReference>
<feature type="binding site" evidence="10">
    <location>
        <position position="198"/>
    </location>
    <ligand>
        <name>Zn(2+)</name>
        <dbReference type="ChEBI" id="CHEBI:29105"/>
        <note>catalytic</note>
    </ligand>
</feature>
<organism evidence="13 14">
    <name type="scientific">Plectus sambesii</name>
    <dbReference type="NCBI Taxonomy" id="2011161"/>
    <lineage>
        <taxon>Eukaryota</taxon>
        <taxon>Metazoa</taxon>
        <taxon>Ecdysozoa</taxon>
        <taxon>Nematoda</taxon>
        <taxon>Chromadorea</taxon>
        <taxon>Plectida</taxon>
        <taxon>Plectina</taxon>
        <taxon>Plectoidea</taxon>
        <taxon>Plectidae</taxon>
        <taxon>Plectus</taxon>
    </lineage>
</organism>
<comment type="cofactor">
    <cofactor evidence="10 11">
        <name>Zn(2+)</name>
        <dbReference type="ChEBI" id="CHEBI:29105"/>
    </cofactor>
    <text evidence="10 11">Binds 1 zinc ion per subunit.</text>
</comment>
<keyword evidence="7" id="KW-0865">Zymogen</keyword>
<dbReference type="PANTHER" id="PTHR10127">
    <property type="entry name" value="DISCOIDIN, CUB, EGF, LAMININ , AND ZINC METALLOPROTEASE DOMAIN CONTAINING"/>
    <property type="match status" value="1"/>
</dbReference>
<sequence length="311" mass="34374">MMMLTGFVALALVAVVVESRGVVPSTGASKNAKTNTAKVQDKTGLTAEDFENAKKLTPAQKYGTGEEKGMENSNLFEGDIANPGLNSSTIYRFMGQINPNDQGGNMRNAIKATYYRWPANTIPYTIASTFTEPERAIIADALSDMMNKTCYKFVGRTNQTDYVNMVKGNGCSSYIGKVGKQQNFTLGNGCIYRHIIQHEMIHAMGLFHEQSRADRDQYVEVLSQNVEDGKLHNFNKYDLNKIDHLGQPYDYYSIMHYQGTAFARSGTVSIRPVASAVGMGIKLERRREMSPIDIKKLNIMAGCPNFVAASG</sequence>
<dbReference type="PANTHER" id="PTHR10127:SF883">
    <property type="entry name" value="ZINC METALLOPROTEINASE NAS-8"/>
    <property type="match status" value="1"/>
</dbReference>
<feature type="chain" id="PRO_5038170884" description="Metalloendopeptidase" evidence="11">
    <location>
        <begin position="20"/>
        <end position="311"/>
    </location>
</feature>
<dbReference type="InterPro" id="IPR001506">
    <property type="entry name" value="Peptidase_M12A"/>
</dbReference>
<dbReference type="Gene3D" id="3.40.390.10">
    <property type="entry name" value="Collagenase (Catalytic Domain)"/>
    <property type="match status" value="1"/>
</dbReference>
<keyword evidence="1 10" id="KW-0645">Protease</keyword>
<keyword evidence="6 10" id="KW-0482">Metalloprotease</keyword>
<dbReference type="Proteomes" id="UP000887566">
    <property type="component" value="Unplaced"/>
</dbReference>
<dbReference type="PROSITE" id="PS51864">
    <property type="entry name" value="ASTACIN"/>
    <property type="match status" value="1"/>
</dbReference>
<feature type="binding site" evidence="10">
    <location>
        <position position="202"/>
    </location>
    <ligand>
        <name>Zn(2+)</name>
        <dbReference type="ChEBI" id="CHEBI:29105"/>
        <note>catalytic</note>
    </ligand>
</feature>
<dbReference type="PRINTS" id="PR00480">
    <property type="entry name" value="ASTACIN"/>
</dbReference>
<dbReference type="InterPro" id="IPR024079">
    <property type="entry name" value="MetalloPept_cat_dom_sf"/>
</dbReference>
<name>A0A914V707_9BILA</name>
<feature type="domain" description="Peptidase M12A" evidence="12">
    <location>
        <begin position="108"/>
        <end position="304"/>
    </location>
</feature>
<dbReference type="GO" id="GO:0006508">
    <property type="term" value="P:proteolysis"/>
    <property type="evidence" value="ECO:0007669"/>
    <property type="project" value="UniProtKB-KW"/>
</dbReference>
<feature type="signal peptide" evidence="11">
    <location>
        <begin position="1"/>
        <end position="19"/>
    </location>
</feature>
<keyword evidence="3 11" id="KW-0732">Signal</keyword>
<dbReference type="GO" id="GO:0008270">
    <property type="term" value="F:zinc ion binding"/>
    <property type="evidence" value="ECO:0007669"/>
    <property type="project" value="UniProtKB-UniRule"/>
</dbReference>
<keyword evidence="13" id="KW-1185">Reference proteome</keyword>